<feature type="domain" description="PAS" evidence="1">
    <location>
        <begin position="29"/>
        <end position="121"/>
    </location>
</feature>
<dbReference type="SUPFAM" id="SSF55785">
    <property type="entry name" value="PYP-like sensor domain (PAS domain)"/>
    <property type="match status" value="1"/>
</dbReference>
<dbReference type="InterPro" id="IPR035965">
    <property type="entry name" value="PAS-like_dom_sf"/>
</dbReference>
<reference evidence="2 3" key="1">
    <citation type="submission" date="2019-09" db="EMBL/GenBank/DDBJ databases">
        <title>YIM 48816 draft genome.</title>
        <authorList>
            <person name="Jiang L."/>
        </authorList>
    </citation>
    <scope>NUCLEOTIDE SEQUENCE [LARGE SCALE GENOMIC DNA]</scope>
    <source>
        <strain evidence="2 3">YIM 48816</strain>
    </source>
</reference>
<dbReference type="Proteomes" id="UP000474159">
    <property type="component" value="Unassembled WGS sequence"/>
</dbReference>
<gene>
    <name evidence="2" type="ORF">F6X53_13865</name>
</gene>
<sequence length="157" mass="17500">MTLLEVIHAFAHDSAVAIVVTDAKLEKPGPTILYANAAFERLVGKPVAEILGNSPRFMQGRETRRPVLDNFAQALAAGERFHGYLTNYRAASHKYVVEIDCRPLRNADGQIEYFLSFQREVARRRGRPWGGVASRFEPVAVSSDSLTPNLKLLSVFE</sequence>
<proteinExistence type="predicted"/>
<comment type="caution">
    <text evidence="2">The sequence shown here is derived from an EMBL/GenBank/DDBJ whole genome shotgun (WGS) entry which is preliminary data.</text>
</comment>
<dbReference type="EMBL" id="VZZK01000012">
    <property type="protein sequence ID" value="KAB1078765.1"/>
    <property type="molecule type" value="Genomic_DNA"/>
</dbReference>
<evidence type="ECO:0000313" key="2">
    <source>
        <dbReference type="EMBL" id="KAB1078765.1"/>
    </source>
</evidence>
<evidence type="ECO:0000313" key="3">
    <source>
        <dbReference type="Proteomes" id="UP000474159"/>
    </source>
</evidence>
<dbReference type="Pfam" id="PF13426">
    <property type="entry name" value="PAS_9"/>
    <property type="match status" value="1"/>
</dbReference>
<protein>
    <submittedName>
        <fullName evidence="2">PAS domain-containing protein</fullName>
    </submittedName>
</protein>
<dbReference type="CDD" id="cd00130">
    <property type="entry name" value="PAS"/>
    <property type="match status" value="1"/>
</dbReference>
<evidence type="ECO:0000259" key="1">
    <source>
        <dbReference type="Pfam" id="PF13426"/>
    </source>
</evidence>
<dbReference type="Gene3D" id="3.30.450.20">
    <property type="entry name" value="PAS domain"/>
    <property type="match status" value="1"/>
</dbReference>
<dbReference type="OrthoDB" id="7991996at2"/>
<dbReference type="AlphaFoldDB" id="A0A6L3SZH6"/>
<organism evidence="2 3">
    <name type="scientific">Methylobacterium soli</name>
    <dbReference type="NCBI Taxonomy" id="553447"/>
    <lineage>
        <taxon>Bacteria</taxon>
        <taxon>Pseudomonadati</taxon>
        <taxon>Pseudomonadota</taxon>
        <taxon>Alphaproteobacteria</taxon>
        <taxon>Hyphomicrobiales</taxon>
        <taxon>Methylobacteriaceae</taxon>
        <taxon>Methylobacterium</taxon>
    </lineage>
</organism>
<dbReference type="RefSeq" id="WP_151000701.1">
    <property type="nucleotide sequence ID" value="NZ_BPQY01000117.1"/>
</dbReference>
<keyword evidence="3" id="KW-1185">Reference proteome</keyword>
<name>A0A6L3SZH6_9HYPH</name>
<accession>A0A6L3SZH6</accession>
<dbReference type="InterPro" id="IPR000014">
    <property type="entry name" value="PAS"/>
</dbReference>
<dbReference type="NCBIfam" id="TIGR00229">
    <property type="entry name" value="sensory_box"/>
    <property type="match status" value="1"/>
</dbReference>